<reference evidence="2" key="1">
    <citation type="journal article" date="2023" name="Mol. Phylogenet. Evol.">
        <title>Genome-scale phylogeny and comparative genomics of the fungal order Sordariales.</title>
        <authorList>
            <person name="Hensen N."/>
            <person name="Bonometti L."/>
            <person name="Westerberg I."/>
            <person name="Brannstrom I.O."/>
            <person name="Guillou S."/>
            <person name="Cros-Aarteil S."/>
            <person name="Calhoun S."/>
            <person name="Haridas S."/>
            <person name="Kuo A."/>
            <person name="Mondo S."/>
            <person name="Pangilinan J."/>
            <person name="Riley R."/>
            <person name="LaButti K."/>
            <person name="Andreopoulos B."/>
            <person name="Lipzen A."/>
            <person name="Chen C."/>
            <person name="Yan M."/>
            <person name="Daum C."/>
            <person name="Ng V."/>
            <person name="Clum A."/>
            <person name="Steindorff A."/>
            <person name="Ohm R.A."/>
            <person name="Martin F."/>
            <person name="Silar P."/>
            <person name="Natvig D.O."/>
            <person name="Lalanne C."/>
            <person name="Gautier V."/>
            <person name="Ament-Velasquez S.L."/>
            <person name="Kruys A."/>
            <person name="Hutchinson M.I."/>
            <person name="Powell A.J."/>
            <person name="Barry K."/>
            <person name="Miller A.N."/>
            <person name="Grigoriev I.V."/>
            <person name="Debuchy R."/>
            <person name="Gladieux P."/>
            <person name="Hiltunen Thoren M."/>
            <person name="Johannesson H."/>
        </authorList>
    </citation>
    <scope>NUCLEOTIDE SEQUENCE</scope>
    <source>
        <strain evidence="2">CBS 958.72</strain>
    </source>
</reference>
<evidence type="ECO:0000313" key="2">
    <source>
        <dbReference type="EMBL" id="KAK3361023.1"/>
    </source>
</evidence>
<comment type="caution">
    <text evidence="2">The sequence shown here is derived from an EMBL/GenBank/DDBJ whole genome shotgun (WGS) entry which is preliminary data.</text>
</comment>
<dbReference type="EMBL" id="JAULSN010000013">
    <property type="protein sequence ID" value="KAK3361023.1"/>
    <property type="molecule type" value="Genomic_DNA"/>
</dbReference>
<keyword evidence="1" id="KW-0812">Transmembrane</keyword>
<reference evidence="2" key="2">
    <citation type="submission" date="2023-06" db="EMBL/GenBank/DDBJ databases">
        <authorList>
            <consortium name="Lawrence Berkeley National Laboratory"/>
            <person name="Haridas S."/>
            <person name="Hensen N."/>
            <person name="Bonometti L."/>
            <person name="Westerberg I."/>
            <person name="Brannstrom I.O."/>
            <person name="Guillou S."/>
            <person name="Cros-Aarteil S."/>
            <person name="Calhoun S."/>
            <person name="Kuo A."/>
            <person name="Mondo S."/>
            <person name="Pangilinan J."/>
            <person name="Riley R."/>
            <person name="Labutti K."/>
            <person name="Andreopoulos B."/>
            <person name="Lipzen A."/>
            <person name="Chen C."/>
            <person name="Yanf M."/>
            <person name="Daum C."/>
            <person name="Ng V."/>
            <person name="Clum A."/>
            <person name="Steindorff A."/>
            <person name="Ohm R."/>
            <person name="Martin F."/>
            <person name="Silar P."/>
            <person name="Natvig D."/>
            <person name="Lalanne C."/>
            <person name="Gautier V."/>
            <person name="Ament-Velasquez S.L."/>
            <person name="Kruys A."/>
            <person name="Hutchinson M.I."/>
            <person name="Powell A.J."/>
            <person name="Barry K."/>
            <person name="Miller A.N."/>
            <person name="Grigoriev I.V."/>
            <person name="Debuchy R."/>
            <person name="Gladieux P."/>
            <person name="Thoren M.H."/>
            <person name="Johannesson H."/>
        </authorList>
    </citation>
    <scope>NUCLEOTIDE SEQUENCE</scope>
    <source>
        <strain evidence="2">CBS 958.72</strain>
    </source>
</reference>
<keyword evidence="1" id="KW-0472">Membrane</keyword>
<keyword evidence="3" id="KW-1185">Reference proteome</keyword>
<name>A0AAE0JSM4_9PEZI</name>
<accession>A0AAE0JSM4</accession>
<proteinExistence type="predicted"/>
<organism evidence="2 3">
    <name type="scientific">Lasiosphaeria ovina</name>
    <dbReference type="NCBI Taxonomy" id="92902"/>
    <lineage>
        <taxon>Eukaryota</taxon>
        <taxon>Fungi</taxon>
        <taxon>Dikarya</taxon>
        <taxon>Ascomycota</taxon>
        <taxon>Pezizomycotina</taxon>
        <taxon>Sordariomycetes</taxon>
        <taxon>Sordariomycetidae</taxon>
        <taxon>Sordariales</taxon>
        <taxon>Lasiosphaeriaceae</taxon>
        <taxon>Lasiosphaeria</taxon>
    </lineage>
</organism>
<dbReference type="Proteomes" id="UP001287356">
    <property type="component" value="Unassembled WGS sequence"/>
</dbReference>
<feature type="transmembrane region" description="Helical" evidence="1">
    <location>
        <begin position="53"/>
        <end position="73"/>
    </location>
</feature>
<evidence type="ECO:0000256" key="1">
    <source>
        <dbReference type="SAM" id="Phobius"/>
    </source>
</evidence>
<protein>
    <submittedName>
        <fullName evidence="2">Uncharacterized protein</fullName>
    </submittedName>
</protein>
<dbReference type="AlphaFoldDB" id="A0AAE0JSM4"/>
<sequence length="182" mass="20537">MESFVVFHITAIIGSFNKSTTSISVSVKEKRQPLYATSGSQARLRWLRSAESVPWLFFPGVVIGSNLYLWIYVGQCPLKILKIGAAGPSPGRSLEPRYWSELAEITPDDLWFLFQVVTCARAKIIITRQAFLLDDVLEARAQFLVPNCFWDFTVGFEAPWSLKYSTDRSRGSLGTQFSKSDK</sequence>
<keyword evidence="1" id="KW-1133">Transmembrane helix</keyword>
<evidence type="ECO:0000313" key="3">
    <source>
        <dbReference type="Proteomes" id="UP001287356"/>
    </source>
</evidence>
<gene>
    <name evidence="2" type="ORF">B0T24DRAFT_121455</name>
</gene>